<evidence type="ECO:0000313" key="2">
    <source>
        <dbReference type="EMBL" id="VZH84158.1"/>
    </source>
</evidence>
<organism evidence="2 3">
    <name type="scientific">Corynebacterium rouxii</name>
    <dbReference type="NCBI Taxonomy" id="2719119"/>
    <lineage>
        <taxon>Bacteria</taxon>
        <taxon>Bacillati</taxon>
        <taxon>Actinomycetota</taxon>
        <taxon>Actinomycetes</taxon>
        <taxon>Mycobacteriales</taxon>
        <taxon>Corynebacteriaceae</taxon>
        <taxon>Corynebacterium</taxon>
    </lineage>
</organism>
<feature type="domain" description="Bro-N" evidence="1">
    <location>
        <begin position="1"/>
        <end position="104"/>
    </location>
</feature>
<dbReference type="GO" id="GO:0003677">
    <property type="term" value="F:DNA binding"/>
    <property type="evidence" value="ECO:0007669"/>
    <property type="project" value="InterPro"/>
</dbReference>
<dbReference type="RefSeq" id="WP_155871228.1">
    <property type="nucleotide sequence ID" value="NZ_LR738855.1"/>
</dbReference>
<dbReference type="PANTHER" id="PTHR36180">
    <property type="entry name" value="DNA-BINDING PROTEIN-RELATED-RELATED"/>
    <property type="match status" value="1"/>
</dbReference>
<dbReference type="Proteomes" id="UP000423525">
    <property type="component" value="Chromosome"/>
</dbReference>
<dbReference type="KEGG" id="crf:FRC0190_00196"/>
<dbReference type="EMBL" id="LR738855">
    <property type="protein sequence ID" value="VZH84158.1"/>
    <property type="molecule type" value="Genomic_DNA"/>
</dbReference>
<dbReference type="Pfam" id="PF03374">
    <property type="entry name" value="ANT"/>
    <property type="match status" value="1"/>
</dbReference>
<dbReference type="InterPro" id="IPR005039">
    <property type="entry name" value="Ant_C"/>
</dbReference>
<protein>
    <submittedName>
        <fullName evidence="2">Phage antirepressor Ant</fullName>
    </submittedName>
</protein>
<accession>A0A6I8MEX5</accession>
<reference evidence="2 3" key="1">
    <citation type="submission" date="2019-11" db="EMBL/GenBank/DDBJ databases">
        <authorList>
            <person name="Brisse S."/>
        </authorList>
    </citation>
    <scope>NUCLEOTIDE SEQUENCE [LARGE SCALE GENOMIC DNA]</scope>
    <source>
        <strain evidence="2">FRC0190</strain>
    </source>
</reference>
<dbReference type="SMART" id="SM01040">
    <property type="entry name" value="Bro-N"/>
    <property type="match status" value="1"/>
</dbReference>
<dbReference type="PROSITE" id="PS51750">
    <property type="entry name" value="BRO_N"/>
    <property type="match status" value="1"/>
</dbReference>
<dbReference type="InterPro" id="IPR003497">
    <property type="entry name" value="BRO_N_domain"/>
</dbReference>
<evidence type="ECO:0000259" key="1">
    <source>
        <dbReference type="PROSITE" id="PS51750"/>
    </source>
</evidence>
<gene>
    <name evidence="2" type="ORF">FRC0190_00196</name>
</gene>
<dbReference type="PANTHER" id="PTHR36180:SF2">
    <property type="entry name" value="BRO FAMILY PROTEIN"/>
    <property type="match status" value="1"/>
</dbReference>
<proteinExistence type="predicted"/>
<name>A0A6I8MEX5_9CORY</name>
<dbReference type="Pfam" id="PF02498">
    <property type="entry name" value="Bro-N"/>
    <property type="match status" value="1"/>
</dbReference>
<evidence type="ECO:0000313" key="3">
    <source>
        <dbReference type="Proteomes" id="UP000423525"/>
    </source>
</evidence>
<sequence>MELKPFNFRGHNVRVLVAENGEPLWVGRDVCAVLEIKNSRDALSRIDPEGVGIADTLTPGGIQKLKVVNESGLYELLFQSRVPQAKEFRRWVTGEVLPEIRRHGMYATTATVEQMLADPVTAIKLLEQIKQERDQRRALEVQAAIDKPKVMFADAVAEANTDILVRDLAKILRGNGIEVGGNRLFAWLRKHKYLMDGPSHIKHTPTQKAMELGLFKIKETVVTRSNGRSSITVTPKVTGKGQRYFVERFLDGRFDIDDIKTNKNRPVAPGRK</sequence>
<dbReference type="AlphaFoldDB" id="A0A6I8MEX5"/>